<evidence type="ECO:0000256" key="3">
    <source>
        <dbReference type="ARBA" id="ARBA00022475"/>
    </source>
</evidence>
<accession>A0AAV1WUX5</accession>
<evidence type="ECO:0000256" key="9">
    <source>
        <dbReference type="SAM" id="SignalP"/>
    </source>
</evidence>
<evidence type="ECO:0000256" key="4">
    <source>
        <dbReference type="ARBA" id="ARBA00022622"/>
    </source>
</evidence>
<comment type="subcellular location">
    <subcellularLocation>
        <location evidence="1">Cell membrane</location>
        <topology evidence="1">Lipid-anchor</topology>
        <topology evidence="1">GPI-anchor</topology>
    </subcellularLocation>
</comment>
<dbReference type="Proteomes" id="UP001497480">
    <property type="component" value="Unassembled WGS sequence"/>
</dbReference>
<evidence type="ECO:0000256" key="8">
    <source>
        <dbReference type="ARBA" id="ARBA00023288"/>
    </source>
</evidence>
<gene>
    <name evidence="11" type="ORF">LLUT_LOCUS13758</name>
</gene>
<keyword evidence="8" id="KW-0449">Lipoprotein</keyword>
<reference evidence="11 12" key="1">
    <citation type="submission" date="2024-03" db="EMBL/GenBank/DDBJ databases">
        <authorList>
            <person name="Martinez-Hernandez J."/>
        </authorList>
    </citation>
    <scope>NUCLEOTIDE SEQUENCE [LARGE SCALE GENOMIC DNA]</scope>
</reference>
<keyword evidence="4" id="KW-0472">Membrane</keyword>
<keyword evidence="4" id="KW-0336">GPI-anchor</keyword>
<comment type="caution">
    <text evidence="11">The sequence shown here is derived from an EMBL/GenBank/DDBJ whole genome shotgun (WGS) entry which is preliminary data.</text>
</comment>
<keyword evidence="12" id="KW-1185">Reference proteome</keyword>
<dbReference type="InterPro" id="IPR016140">
    <property type="entry name" value="Bifunc_inhib/LTP/seed_store"/>
</dbReference>
<evidence type="ECO:0000313" key="12">
    <source>
        <dbReference type="Proteomes" id="UP001497480"/>
    </source>
</evidence>
<keyword evidence="5 9" id="KW-0732">Signal</keyword>
<name>A0AAV1WUX5_LUPLU</name>
<feature type="domain" description="Bifunctional inhibitor/plant lipid transfer protein/seed storage helical" evidence="10">
    <location>
        <begin position="13"/>
        <end position="102"/>
    </location>
</feature>
<dbReference type="GO" id="GO:0005886">
    <property type="term" value="C:plasma membrane"/>
    <property type="evidence" value="ECO:0007669"/>
    <property type="project" value="UniProtKB-SubCell"/>
</dbReference>
<dbReference type="GO" id="GO:0098552">
    <property type="term" value="C:side of membrane"/>
    <property type="evidence" value="ECO:0007669"/>
    <property type="project" value="UniProtKB-KW"/>
</dbReference>
<dbReference type="InterPro" id="IPR043325">
    <property type="entry name" value="LTSS"/>
</dbReference>
<dbReference type="Pfam" id="PF14368">
    <property type="entry name" value="LTP_2"/>
    <property type="match status" value="1"/>
</dbReference>
<protein>
    <recommendedName>
        <fullName evidence="10">Bifunctional inhibitor/plant lipid transfer protein/seed storage helical domain-containing protein</fullName>
    </recommendedName>
</protein>
<dbReference type="EMBL" id="CAXHTB010000009">
    <property type="protein sequence ID" value="CAL0312698.1"/>
    <property type="molecule type" value="Genomic_DNA"/>
</dbReference>
<feature type="chain" id="PRO_5043348442" description="Bifunctional inhibitor/plant lipid transfer protein/seed storage helical domain-containing protein" evidence="9">
    <location>
        <begin position="25"/>
        <end position="120"/>
    </location>
</feature>
<dbReference type="AlphaFoldDB" id="A0AAV1WUX5"/>
<evidence type="ECO:0000256" key="1">
    <source>
        <dbReference type="ARBA" id="ARBA00004609"/>
    </source>
</evidence>
<proteinExistence type="inferred from homology"/>
<evidence type="ECO:0000256" key="7">
    <source>
        <dbReference type="ARBA" id="ARBA00023180"/>
    </source>
</evidence>
<dbReference type="CDD" id="cd00010">
    <property type="entry name" value="AAI_LTSS"/>
    <property type="match status" value="1"/>
</dbReference>
<evidence type="ECO:0000259" key="10">
    <source>
        <dbReference type="Pfam" id="PF14368"/>
    </source>
</evidence>
<feature type="signal peptide" evidence="9">
    <location>
        <begin position="1"/>
        <end position="24"/>
    </location>
</feature>
<comment type="similarity">
    <text evidence="2">Belongs to the plant LTP family.</text>
</comment>
<dbReference type="PANTHER" id="PTHR33044">
    <property type="entry name" value="BIFUNCTIONAL INHIBITOR/LIPID-TRANSFER PROTEIN/SEED STORAGE 2S ALBUMIN SUPERFAMILY PROTEIN-RELATED"/>
    <property type="match status" value="1"/>
</dbReference>
<organism evidence="11 12">
    <name type="scientific">Lupinus luteus</name>
    <name type="common">European yellow lupine</name>
    <dbReference type="NCBI Taxonomy" id="3873"/>
    <lineage>
        <taxon>Eukaryota</taxon>
        <taxon>Viridiplantae</taxon>
        <taxon>Streptophyta</taxon>
        <taxon>Embryophyta</taxon>
        <taxon>Tracheophyta</taxon>
        <taxon>Spermatophyta</taxon>
        <taxon>Magnoliopsida</taxon>
        <taxon>eudicotyledons</taxon>
        <taxon>Gunneridae</taxon>
        <taxon>Pentapetalae</taxon>
        <taxon>rosids</taxon>
        <taxon>fabids</taxon>
        <taxon>Fabales</taxon>
        <taxon>Fabaceae</taxon>
        <taxon>Papilionoideae</taxon>
        <taxon>50 kb inversion clade</taxon>
        <taxon>genistoids sensu lato</taxon>
        <taxon>core genistoids</taxon>
        <taxon>Genisteae</taxon>
        <taxon>Lupinus</taxon>
    </lineage>
</organism>
<sequence length="120" mass="12423">MDMSMKSMIVSLMVMMSIINLTKAQSSVASCTQSLIPCAEYLNSTKPPSSCCGPLKEAFATQLQCLCNIFNTPGLLESFNVNATEALGLGRHCGITNELSSCTAGSAPSPSSSSAPPPGN</sequence>
<keyword evidence="6" id="KW-1015">Disulfide bond</keyword>
<dbReference type="InterPro" id="IPR036312">
    <property type="entry name" value="Bifun_inhib/LTP/seed_sf"/>
</dbReference>
<dbReference type="Gene3D" id="1.10.110.10">
    <property type="entry name" value="Plant lipid-transfer and hydrophobic proteins"/>
    <property type="match status" value="1"/>
</dbReference>
<keyword evidence="7" id="KW-0325">Glycoprotein</keyword>
<dbReference type="SUPFAM" id="SSF47699">
    <property type="entry name" value="Bifunctional inhibitor/lipid-transfer protein/seed storage 2S albumin"/>
    <property type="match status" value="1"/>
</dbReference>
<evidence type="ECO:0000256" key="5">
    <source>
        <dbReference type="ARBA" id="ARBA00022729"/>
    </source>
</evidence>
<keyword evidence="3" id="KW-1003">Cell membrane</keyword>
<evidence type="ECO:0000256" key="6">
    <source>
        <dbReference type="ARBA" id="ARBA00023157"/>
    </source>
</evidence>
<evidence type="ECO:0000313" key="11">
    <source>
        <dbReference type="EMBL" id="CAL0312698.1"/>
    </source>
</evidence>
<evidence type="ECO:0000256" key="2">
    <source>
        <dbReference type="ARBA" id="ARBA00009748"/>
    </source>
</evidence>